<organism evidence="1 2">
    <name type="scientific">Lichenifustis flavocetrariae</name>
    <dbReference type="NCBI Taxonomy" id="2949735"/>
    <lineage>
        <taxon>Bacteria</taxon>
        <taxon>Pseudomonadati</taxon>
        <taxon>Pseudomonadota</taxon>
        <taxon>Alphaproteobacteria</taxon>
        <taxon>Hyphomicrobiales</taxon>
        <taxon>Lichenihabitantaceae</taxon>
        <taxon>Lichenifustis</taxon>
    </lineage>
</organism>
<dbReference type="PANTHER" id="PTHR35564">
    <property type="match status" value="1"/>
</dbReference>
<dbReference type="InterPro" id="IPR010732">
    <property type="entry name" value="T6SS_TssG-like"/>
</dbReference>
<proteinExistence type="predicted"/>
<dbReference type="Pfam" id="PF06996">
    <property type="entry name" value="T6SS_TssG"/>
    <property type="match status" value="1"/>
</dbReference>
<evidence type="ECO:0000313" key="2">
    <source>
        <dbReference type="Proteomes" id="UP001165667"/>
    </source>
</evidence>
<dbReference type="PANTHER" id="PTHR35564:SF4">
    <property type="entry name" value="CYTOPLASMIC PROTEIN"/>
    <property type="match status" value="1"/>
</dbReference>
<evidence type="ECO:0000313" key="1">
    <source>
        <dbReference type="EMBL" id="MCW6509310.1"/>
    </source>
</evidence>
<dbReference type="AlphaFoldDB" id="A0AA41Z2S9"/>
<dbReference type="EMBL" id="JAMOIM010000009">
    <property type="protein sequence ID" value="MCW6509310.1"/>
    <property type="molecule type" value="Genomic_DNA"/>
</dbReference>
<comment type="caution">
    <text evidence="1">The sequence shown here is derived from an EMBL/GenBank/DDBJ whole genome shotgun (WGS) entry which is preliminary data.</text>
</comment>
<protein>
    <submittedName>
        <fullName evidence="1">Type VI secretion system baseplate subunit TssG</fullName>
    </submittedName>
</protein>
<dbReference type="NCBIfam" id="TIGR03347">
    <property type="entry name" value="VI_chp_1"/>
    <property type="match status" value="1"/>
</dbReference>
<name>A0AA41Z2S9_9HYPH</name>
<accession>A0AA41Z2S9</accession>
<reference evidence="1" key="1">
    <citation type="submission" date="2022-05" db="EMBL/GenBank/DDBJ databases">
        <authorList>
            <person name="Pankratov T."/>
        </authorList>
    </citation>
    <scope>NUCLEOTIDE SEQUENCE</scope>
    <source>
        <strain evidence="1">BP6-180914</strain>
    </source>
</reference>
<keyword evidence="2" id="KW-1185">Reference proteome</keyword>
<sequence length="340" mass="38384">MSRLDDMTEEPWRFDFLGTMRLIERSHPEKPRIGDSAAVADETVRLGQDPYMAFPASNLSKVEVLKDGRLQVLTKFLGLLGPQGALPLATTEEALGWQESLHDDAFPRFADLLNNRFLQLFFRAWADARPISQHDQPDRDRFKTYIGAMVGIGTETLQDLDTVPDAGKLNFAGLAACQTKSASRLRHMVRGLFGVQVEIDEFVGSRLALEVGEQTKLGDCNSRLGDDMILGGSCFSVEDKFRLRIYVRDLAQYMRFLPTGDRCEPLADLVFYYVGEALDWEVELALPTAEVAPMRLGSFGQIGWTTWLSPNWASTDAYRCDARFHPASRLREKRQRTHQS</sequence>
<dbReference type="Proteomes" id="UP001165667">
    <property type="component" value="Unassembled WGS sequence"/>
</dbReference>
<gene>
    <name evidence="1" type="primary">tssG</name>
    <name evidence="1" type="ORF">M8523_14900</name>
</gene>